<keyword evidence="2" id="KW-1185">Reference proteome</keyword>
<dbReference type="Proteomes" id="UP001295444">
    <property type="component" value="Chromosome 05"/>
</dbReference>
<organism evidence="1 2">
    <name type="scientific">Pelobates cultripes</name>
    <name type="common">Western spadefoot toad</name>
    <dbReference type="NCBI Taxonomy" id="61616"/>
    <lineage>
        <taxon>Eukaryota</taxon>
        <taxon>Metazoa</taxon>
        <taxon>Chordata</taxon>
        <taxon>Craniata</taxon>
        <taxon>Vertebrata</taxon>
        <taxon>Euteleostomi</taxon>
        <taxon>Amphibia</taxon>
        <taxon>Batrachia</taxon>
        <taxon>Anura</taxon>
        <taxon>Pelobatoidea</taxon>
        <taxon>Pelobatidae</taxon>
        <taxon>Pelobates</taxon>
    </lineage>
</organism>
<gene>
    <name evidence="1" type="ORF">PECUL_23A051931</name>
</gene>
<dbReference type="EMBL" id="OW240916">
    <property type="protein sequence ID" value="CAH2294056.1"/>
    <property type="molecule type" value="Genomic_DNA"/>
</dbReference>
<sequence length="65" mass="7372">MGTGGGRLGQIFIIFFATRRTRDRKPVAHFHTRAAAILDLRHRLERMHATATPGKDSLDTERNQT</sequence>
<reference evidence="1" key="1">
    <citation type="submission" date="2022-03" db="EMBL/GenBank/DDBJ databases">
        <authorList>
            <person name="Alioto T."/>
            <person name="Alioto T."/>
            <person name="Gomez Garrido J."/>
        </authorList>
    </citation>
    <scope>NUCLEOTIDE SEQUENCE</scope>
</reference>
<evidence type="ECO:0000313" key="1">
    <source>
        <dbReference type="EMBL" id="CAH2294056.1"/>
    </source>
</evidence>
<dbReference type="AlphaFoldDB" id="A0AAD1S711"/>
<proteinExistence type="predicted"/>
<accession>A0AAD1S711</accession>
<name>A0AAD1S711_PELCU</name>
<protein>
    <submittedName>
        <fullName evidence="1">Uncharacterized protein</fullName>
    </submittedName>
</protein>
<feature type="non-terminal residue" evidence="1">
    <location>
        <position position="65"/>
    </location>
</feature>
<evidence type="ECO:0000313" key="2">
    <source>
        <dbReference type="Proteomes" id="UP001295444"/>
    </source>
</evidence>